<evidence type="ECO:0000313" key="3">
    <source>
        <dbReference type="Proteomes" id="UP000796880"/>
    </source>
</evidence>
<dbReference type="OrthoDB" id="1741865at2759"/>
<dbReference type="AlphaFoldDB" id="A0A8K0E9F1"/>
<evidence type="ECO:0000313" key="2">
    <source>
        <dbReference type="EMBL" id="KAF3441799.1"/>
    </source>
</evidence>
<dbReference type="Proteomes" id="UP000796880">
    <property type="component" value="Unassembled WGS sequence"/>
</dbReference>
<proteinExistence type="predicted"/>
<feature type="region of interest" description="Disordered" evidence="1">
    <location>
        <begin position="1"/>
        <end position="74"/>
    </location>
</feature>
<feature type="compositionally biased region" description="Polar residues" evidence="1">
    <location>
        <begin position="61"/>
        <end position="74"/>
    </location>
</feature>
<keyword evidence="3" id="KW-1185">Reference proteome</keyword>
<accession>A0A8K0E9F1</accession>
<protein>
    <submittedName>
        <fullName evidence="2">Uncharacterized protein</fullName>
    </submittedName>
</protein>
<organism evidence="2 3">
    <name type="scientific">Rhamnella rubrinervis</name>
    <dbReference type="NCBI Taxonomy" id="2594499"/>
    <lineage>
        <taxon>Eukaryota</taxon>
        <taxon>Viridiplantae</taxon>
        <taxon>Streptophyta</taxon>
        <taxon>Embryophyta</taxon>
        <taxon>Tracheophyta</taxon>
        <taxon>Spermatophyta</taxon>
        <taxon>Magnoliopsida</taxon>
        <taxon>eudicotyledons</taxon>
        <taxon>Gunneridae</taxon>
        <taxon>Pentapetalae</taxon>
        <taxon>rosids</taxon>
        <taxon>fabids</taxon>
        <taxon>Rosales</taxon>
        <taxon>Rhamnaceae</taxon>
        <taxon>rhamnoid group</taxon>
        <taxon>Rhamneae</taxon>
        <taxon>Rhamnella</taxon>
    </lineage>
</organism>
<comment type="caution">
    <text evidence="2">The sequence shown here is derived from an EMBL/GenBank/DDBJ whole genome shotgun (WGS) entry which is preliminary data.</text>
</comment>
<reference evidence="2" key="1">
    <citation type="submission" date="2020-03" db="EMBL/GenBank/DDBJ databases">
        <title>A high-quality chromosome-level genome assembly of a woody plant with both climbing and erect habits, Rhamnella rubrinervis.</title>
        <authorList>
            <person name="Lu Z."/>
            <person name="Yang Y."/>
            <person name="Zhu X."/>
            <person name="Sun Y."/>
        </authorList>
    </citation>
    <scope>NUCLEOTIDE SEQUENCE</scope>
    <source>
        <strain evidence="2">BYM</strain>
        <tissue evidence="2">Leaf</tissue>
    </source>
</reference>
<gene>
    <name evidence="2" type="ORF">FNV43_RR15714</name>
</gene>
<name>A0A8K0E9F1_9ROSA</name>
<sequence>MAGRRRMVMTIEGDADQVSTAPTDSAAKYKSEPADDDHEPDLDNHHRLPRQAFGGGDHKSQTGPNSNTPTRSLP</sequence>
<dbReference type="EMBL" id="VOIH02000007">
    <property type="protein sequence ID" value="KAF3441799.1"/>
    <property type="molecule type" value="Genomic_DNA"/>
</dbReference>
<evidence type="ECO:0000256" key="1">
    <source>
        <dbReference type="SAM" id="MobiDB-lite"/>
    </source>
</evidence>